<dbReference type="InterPro" id="IPR000618">
    <property type="entry name" value="Insect_cuticle"/>
</dbReference>
<gene>
    <name evidence="3" type="ORF">CEUTPL_LOCUS12339</name>
</gene>
<name>A0A9N9MXD2_9CUCU</name>
<keyword evidence="2" id="KW-0472">Membrane</keyword>
<dbReference type="Pfam" id="PF00379">
    <property type="entry name" value="Chitin_bind_4"/>
    <property type="match status" value="1"/>
</dbReference>
<feature type="transmembrane region" description="Helical" evidence="2">
    <location>
        <begin position="20"/>
        <end position="38"/>
    </location>
</feature>
<reference evidence="3" key="1">
    <citation type="submission" date="2022-01" db="EMBL/GenBank/DDBJ databases">
        <authorList>
            <person name="King R."/>
        </authorList>
    </citation>
    <scope>NUCLEOTIDE SEQUENCE</scope>
</reference>
<keyword evidence="1" id="KW-0193">Cuticle</keyword>
<protein>
    <submittedName>
        <fullName evidence="3">Uncharacterized protein</fullName>
    </submittedName>
</protein>
<dbReference type="Proteomes" id="UP001152799">
    <property type="component" value="Chromosome 7"/>
</dbReference>
<dbReference type="PROSITE" id="PS51155">
    <property type="entry name" value="CHIT_BIND_RR_2"/>
    <property type="match status" value="1"/>
</dbReference>
<organism evidence="3 4">
    <name type="scientific">Ceutorhynchus assimilis</name>
    <name type="common">cabbage seed weevil</name>
    <dbReference type="NCBI Taxonomy" id="467358"/>
    <lineage>
        <taxon>Eukaryota</taxon>
        <taxon>Metazoa</taxon>
        <taxon>Ecdysozoa</taxon>
        <taxon>Arthropoda</taxon>
        <taxon>Hexapoda</taxon>
        <taxon>Insecta</taxon>
        <taxon>Pterygota</taxon>
        <taxon>Neoptera</taxon>
        <taxon>Endopterygota</taxon>
        <taxon>Coleoptera</taxon>
        <taxon>Polyphaga</taxon>
        <taxon>Cucujiformia</taxon>
        <taxon>Curculionidae</taxon>
        <taxon>Ceutorhynchinae</taxon>
        <taxon>Ceutorhynchus</taxon>
    </lineage>
</organism>
<evidence type="ECO:0000313" key="4">
    <source>
        <dbReference type="Proteomes" id="UP001152799"/>
    </source>
</evidence>
<dbReference type="AlphaFoldDB" id="A0A9N9MXD2"/>
<proteinExistence type="predicted"/>
<keyword evidence="2" id="KW-1133">Transmembrane helix</keyword>
<keyword evidence="2" id="KW-0812">Transmembrane</keyword>
<accession>A0A9N9MXD2</accession>
<evidence type="ECO:0000256" key="2">
    <source>
        <dbReference type="SAM" id="Phobius"/>
    </source>
</evidence>
<dbReference type="GO" id="GO:0042302">
    <property type="term" value="F:structural constituent of cuticle"/>
    <property type="evidence" value="ECO:0007669"/>
    <property type="project" value="UniProtKB-UniRule"/>
</dbReference>
<keyword evidence="4" id="KW-1185">Reference proteome</keyword>
<sequence length="142" mass="15953">MESPTQDIEYLTMRLCKMLIILFVLCTINYSICLPYLNEIGNSWYHFKYSAFDSEREESGEFVQKESGQVWVVRGYYFYKIGNVAYNVSYIADDNGYRATQTRIPLSTKTSLVLSDVDDLSADIANRIGSNVLASLAGGGLG</sequence>
<evidence type="ECO:0000256" key="1">
    <source>
        <dbReference type="PROSITE-ProRule" id="PRU00497"/>
    </source>
</evidence>
<dbReference type="EMBL" id="OU892283">
    <property type="protein sequence ID" value="CAG9771916.1"/>
    <property type="molecule type" value="Genomic_DNA"/>
</dbReference>
<dbReference type="OrthoDB" id="6689392at2759"/>
<evidence type="ECO:0000313" key="3">
    <source>
        <dbReference type="EMBL" id="CAG9771916.1"/>
    </source>
</evidence>